<accession>A0A8H7RND5</accession>
<sequence>MRWERNSMKFQKAYTQTQEHDLAKTKAQLKSVIVGRTVLQDQLYHTTKLGMLISRITIYCHKTSKRSKIAIQNVKKTATPILHHYDTICNNLGKPENCQKYEEVCNLDNDFWNFTSNLTSFRVLREFMNKRHAPKEFDIIRAEELRVKSYAELVVKLWRKL</sequence>
<keyword evidence="2" id="KW-1185">Reference proteome</keyword>
<reference evidence="1 2" key="1">
    <citation type="submission" date="2020-12" db="EMBL/GenBank/DDBJ databases">
        <title>Metabolic potential, ecology and presence of endohyphal bacteria is reflected in genomic diversity of Mucoromycotina.</title>
        <authorList>
            <person name="Muszewska A."/>
            <person name="Okrasinska A."/>
            <person name="Steczkiewicz K."/>
            <person name="Drgas O."/>
            <person name="Orlowska M."/>
            <person name="Perlinska-Lenart U."/>
            <person name="Aleksandrzak-Piekarczyk T."/>
            <person name="Szatraj K."/>
            <person name="Zielenkiewicz U."/>
            <person name="Pilsyk S."/>
            <person name="Malc E."/>
            <person name="Mieczkowski P."/>
            <person name="Kruszewska J.S."/>
            <person name="Biernat P."/>
            <person name="Pawlowska J."/>
        </authorList>
    </citation>
    <scope>NUCLEOTIDE SEQUENCE [LARGE SCALE GENOMIC DNA]</scope>
    <source>
        <strain evidence="1 2">CBS 142.35</strain>
    </source>
</reference>
<dbReference type="OrthoDB" id="2295111at2759"/>
<dbReference type="AlphaFoldDB" id="A0A8H7RND5"/>
<evidence type="ECO:0000313" key="2">
    <source>
        <dbReference type="Proteomes" id="UP000646827"/>
    </source>
</evidence>
<name>A0A8H7RND5_9FUNG</name>
<evidence type="ECO:0000313" key="1">
    <source>
        <dbReference type="EMBL" id="KAG2214754.1"/>
    </source>
</evidence>
<comment type="caution">
    <text evidence="1">The sequence shown here is derived from an EMBL/GenBank/DDBJ whole genome shotgun (WGS) entry which is preliminary data.</text>
</comment>
<proteinExistence type="predicted"/>
<gene>
    <name evidence="1" type="ORF">INT45_008802</name>
</gene>
<organism evidence="1 2">
    <name type="scientific">Circinella minor</name>
    <dbReference type="NCBI Taxonomy" id="1195481"/>
    <lineage>
        <taxon>Eukaryota</taxon>
        <taxon>Fungi</taxon>
        <taxon>Fungi incertae sedis</taxon>
        <taxon>Mucoromycota</taxon>
        <taxon>Mucoromycotina</taxon>
        <taxon>Mucoromycetes</taxon>
        <taxon>Mucorales</taxon>
        <taxon>Lichtheimiaceae</taxon>
        <taxon>Circinella</taxon>
    </lineage>
</organism>
<protein>
    <submittedName>
        <fullName evidence="1">Uncharacterized protein</fullName>
    </submittedName>
</protein>
<dbReference type="Proteomes" id="UP000646827">
    <property type="component" value="Unassembled WGS sequence"/>
</dbReference>
<dbReference type="EMBL" id="JAEPRB010000590">
    <property type="protein sequence ID" value="KAG2214754.1"/>
    <property type="molecule type" value="Genomic_DNA"/>
</dbReference>